<evidence type="ECO:0000259" key="5">
    <source>
        <dbReference type="PROSITE" id="PS50006"/>
    </source>
</evidence>
<evidence type="ECO:0000256" key="1">
    <source>
        <dbReference type="ARBA" id="ARBA00022741"/>
    </source>
</evidence>
<dbReference type="AlphaFoldDB" id="A0A3Q0KSV9"/>
<feature type="region of interest" description="Disordered" evidence="4">
    <location>
        <begin position="465"/>
        <end position="486"/>
    </location>
</feature>
<dbReference type="PROSITE" id="PS50006">
    <property type="entry name" value="FHA_DOMAIN"/>
    <property type="match status" value="1"/>
</dbReference>
<keyword evidence="1 3" id="KW-0547">Nucleotide-binding</keyword>
<reference evidence="7" key="1">
    <citation type="journal article" date="2012" name="PLoS Negl. Trop. Dis.">
        <title>A systematically improved high quality genome and transcriptome of the human blood fluke Schistosoma mansoni.</title>
        <authorList>
            <person name="Protasio A.V."/>
            <person name="Tsai I.J."/>
            <person name="Babbage A."/>
            <person name="Nichol S."/>
            <person name="Hunt M."/>
            <person name="Aslett M.A."/>
            <person name="De Silva N."/>
            <person name="Velarde G.S."/>
            <person name="Anderson T.J."/>
            <person name="Clark R.C."/>
            <person name="Davidson C."/>
            <person name="Dillon G.P."/>
            <person name="Holroyd N.E."/>
            <person name="LoVerde P.T."/>
            <person name="Lloyd C."/>
            <person name="McQuillan J."/>
            <person name="Oliveira G."/>
            <person name="Otto T.D."/>
            <person name="Parker-Manuel S.J."/>
            <person name="Quail M.A."/>
            <person name="Wilson R.A."/>
            <person name="Zerlotini A."/>
            <person name="Dunne D.W."/>
            <person name="Berriman M."/>
        </authorList>
    </citation>
    <scope>NUCLEOTIDE SEQUENCE [LARGE SCALE GENOMIC DNA]</scope>
    <source>
        <strain evidence="7">Puerto Rican</strain>
    </source>
</reference>
<dbReference type="Gene3D" id="1.10.510.10">
    <property type="entry name" value="Transferase(Phosphotransferase) domain 1"/>
    <property type="match status" value="1"/>
</dbReference>
<name>A0A3Q0KSV9_SCHMA</name>
<evidence type="ECO:0000259" key="6">
    <source>
        <dbReference type="PROSITE" id="PS50011"/>
    </source>
</evidence>
<dbReference type="SUPFAM" id="SSF56112">
    <property type="entry name" value="Protein kinase-like (PK-like)"/>
    <property type="match status" value="1"/>
</dbReference>
<evidence type="ECO:0000256" key="2">
    <source>
        <dbReference type="ARBA" id="ARBA00022840"/>
    </source>
</evidence>
<dbReference type="PANTHER" id="PTHR24347">
    <property type="entry name" value="SERINE/THREONINE-PROTEIN KINASE"/>
    <property type="match status" value="1"/>
</dbReference>
<evidence type="ECO:0000313" key="7">
    <source>
        <dbReference type="Proteomes" id="UP000008854"/>
    </source>
</evidence>
<reference evidence="8" key="2">
    <citation type="submission" date="2018-12" db="UniProtKB">
        <authorList>
            <consortium name="WormBaseParasite"/>
        </authorList>
    </citation>
    <scope>IDENTIFICATION</scope>
    <source>
        <strain evidence="8">Puerto Rican</strain>
    </source>
</reference>
<feature type="region of interest" description="Disordered" evidence="4">
    <location>
        <begin position="506"/>
        <end position="525"/>
    </location>
</feature>
<evidence type="ECO:0000313" key="8">
    <source>
        <dbReference type="WBParaSite" id="Smp_171370.1"/>
    </source>
</evidence>
<keyword evidence="7" id="KW-1185">Reference proteome</keyword>
<dbReference type="WBParaSite" id="Smp_171370.1">
    <property type="protein sequence ID" value="Smp_171370.1"/>
    <property type="gene ID" value="Smp_171370"/>
</dbReference>
<feature type="domain" description="FHA" evidence="5">
    <location>
        <begin position="56"/>
        <end position="117"/>
    </location>
</feature>
<protein>
    <submittedName>
        <fullName evidence="8">Serine/threonine kinase</fullName>
    </submittedName>
</protein>
<dbReference type="InterPro" id="IPR017441">
    <property type="entry name" value="Protein_kinase_ATP_BS"/>
</dbReference>
<feature type="binding site" evidence="3">
    <location>
        <position position="190"/>
    </location>
    <ligand>
        <name>ATP</name>
        <dbReference type="ChEBI" id="CHEBI:30616"/>
    </ligand>
</feature>
<dbReference type="InterPro" id="IPR008271">
    <property type="entry name" value="Ser/Thr_kinase_AS"/>
</dbReference>
<dbReference type="SMART" id="SM00240">
    <property type="entry name" value="FHA"/>
    <property type="match status" value="1"/>
</dbReference>
<dbReference type="FunFam" id="1.10.510.10:FF:000571">
    <property type="entry name" value="Maternal embryonic leucine zipper kinase"/>
    <property type="match status" value="1"/>
</dbReference>
<dbReference type="InterPro" id="IPR000719">
    <property type="entry name" value="Prot_kinase_dom"/>
</dbReference>
<dbReference type="Gene3D" id="2.60.200.20">
    <property type="match status" value="1"/>
</dbReference>
<dbReference type="InterPro" id="IPR011009">
    <property type="entry name" value="Kinase-like_dom_sf"/>
</dbReference>
<proteinExistence type="predicted"/>
<dbReference type="InterPro" id="IPR008984">
    <property type="entry name" value="SMAD_FHA_dom_sf"/>
</dbReference>
<dbReference type="CDD" id="cd22666">
    <property type="entry name" value="FHA_CHK2"/>
    <property type="match status" value="1"/>
</dbReference>
<dbReference type="PROSITE" id="PS00108">
    <property type="entry name" value="PROTEIN_KINASE_ST"/>
    <property type="match status" value="1"/>
</dbReference>
<dbReference type="Pfam" id="PF00498">
    <property type="entry name" value="FHA"/>
    <property type="match status" value="1"/>
</dbReference>
<dbReference type="Proteomes" id="UP000008854">
    <property type="component" value="Unassembled WGS sequence"/>
</dbReference>
<dbReference type="PROSITE" id="PS00107">
    <property type="entry name" value="PROTEIN_KINASE_ATP"/>
    <property type="match status" value="1"/>
</dbReference>
<organism evidence="7 8">
    <name type="scientific">Schistosoma mansoni</name>
    <name type="common">Blood fluke</name>
    <dbReference type="NCBI Taxonomy" id="6183"/>
    <lineage>
        <taxon>Eukaryota</taxon>
        <taxon>Metazoa</taxon>
        <taxon>Spiralia</taxon>
        <taxon>Lophotrochozoa</taxon>
        <taxon>Platyhelminthes</taxon>
        <taxon>Trematoda</taxon>
        <taxon>Digenea</taxon>
        <taxon>Strigeidida</taxon>
        <taxon>Schistosomatoidea</taxon>
        <taxon>Schistosomatidae</taxon>
        <taxon>Schistosoma</taxon>
    </lineage>
</organism>
<feature type="compositionally biased region" description="Low complexity" evidence="4">
    <location>
        <begin position="513"/>
        <end position="525"/>
    </location>
</feature>
<dbReference type="InParanoid" id="A0A3Q0KSV9"/>
<dbReference type="InterPro" id="IPR000253">
    <property type="entry name" value="FHA_dom"/>
</dbReference>
<evidence type="ECO:0000256" key="3">
    <source>
        <dbReference type="PROSITE-ProRule" id="PRU10141"/>
    </source>
</evidence>
<dbReference type="SMART" id="SM00220">
    <property type="entry name" value="S_TKc"/>
    <property type="match status" value="1"/>
</dbReference>
<dbReference type="Pfam" id="PF00069">
    <property type="entry name" value="Pkinase"/>
    <property type="match status" value="1"/>
</dbReference>
<dbReference type="GO" id="GO:0004672">
    <property type="term" value="F:protein kinase activity"/>
    <property type="evidence" value="ECO:0007669"/>
    <property type="project" value="InterPro"/>
</dbReference>
<evidence type="ECO:0000256" key="4">
    <source>
        <dbReference type="SAM" id="MobiDB-lite"/>
    </source>
</evidence>
<dbReference type="FunFam" id="3.30.200.20:FF:000255">
    <property type="entry name" value="serine/threonine-protein kinase Chk2 isoform X1"/>
    <property type="match status" value="1"/>
</dbReference>
<keyword evidence="2 3" id="KW-0067">ATP-binding</keyword>
<dbReference type="PROSITE" id="PS50011">
    <property type="entry name" value="PROTEIN_KINASE_DOM"/>
    <property type="match status" value="1"/>
</dbReference>
<dbReference type="FunCoup" id="A0A3Q0KSV9">
    <property type="interactions" value="1313"/>
</dbReference>
<feature type="domain" description="Protein kinase" evidence="6">
    <location>
        <begin position="161"/>
        <end position="428"/>
    </location>
</feature>
<feature type="compositionally biased region" description="Polar residues" evidence="4">
    <location>
        <begin position="465"/>
        <end position="480"/>
    </location>
</feature>
<accession>A0A3Q0KSV9</accession>
<dbReference type="SUPFAM" id="SSF49879">
    <property type="entry name" value="SMAD/FHA domain"/>
    <property type="match status" value="1"/>
</dbReference>
<dbReference type="GO" id="GO:0005524">
    <property type="term" value="F:ATP binding"/>
    <property type="evidence" value="ECO:0007669"/>
    <property type="project" value="UniProtKB-UniRule"/>
</dbReference>
<sequence length="571" mass="64193">MYIPLTTDVMADLPPTQDIDETHDYISQTVDSSIIWGRLLPLDSRFPSIDLINDSYTFGRGDDCSFRFVLDMFDSSSQFTTVSKLHFKIVLESMSDNPLVFIHDLSSNGTFVNGSKMGRGKKQPLNNNDEISVSLKHLKCFIFSESSSARSLYPAEVTDKYTVSKHIGRGAFGEVRLIFDKECCEKYAMKIVQKKHFSLASKLGKPSTSSIASEVDILTRLNHPCIIQIYDVIDTTEAMYMVLELVEGGELFNRIVDLGQLNESDSKFFFLQMVVAVKYLHDHGITHRDLKPENILLTSKADRCLIKVTDFGVSKLVDEGTMLHTFCGTPDYLAPEVLKTAGCGTYTCVIDVWSLGVILYICLVGYPPFTKQRQDFDLETQIIKGLYDFPKTFWHGISQEAINLIKRMLVVNPNDRSSIYDVLKDPWLIDTEIQNEVQQLISRASETSVSSNHCQLNVSKQTNMSSLSQAISSNNHSPEATNPFDCHSNKPNDLLCPNDAHPSVGENVADIENNSNTYNNNNKENNQYLLTDKAVIRKRPTLNSLDSVLKSPKVLIITSNEKVINDQNESK</sequence>
<dbReference type="STRING" id="6183.A0A3Q0KSV9"/>